<reference evidence="1 2" key="2">
    <citation type="submission" date="2018-11" db="EMBL/GenBank/DDBJ databases">
        <authorList>
            <consortium name="Pathogen Informatics"/>
        </authorList>
    </citation>
    <scope>NUCLEOTIDE SEQUENCE [LARGE SCALE GENOMIC DNA]</scope>
    <source>
        <strain evidence="1 2">MHpl1</strain>
    </source>
</reference>
<reference evidence="3" key="1">
    <citation type="submission" date="2017-02" db="UniProtKB">
        <authorList>
            <consortium name="WormBaseParasite"/>
        </authorList>
    </citation>
    <scope>IDENTIFICATION</scope>
</reference>
<name>A0A0N4WZC1_HAEPC</name>
<dbReference type="WBParaSite" id="HPLM_0001728101-mRNA-1">
    <property type="protein sequence ID" value="HPLM_0001728101-mRNA-1"/>
    <property type="gene ID" value="HPLM_0001728101"/>
</dbReference>
<sequence length="199" mass="22657">MRHLEWEGLGVKVDDFYLHSLRLADDILVIKRTSSRQNERIDRACGKIGMRLNLRKTMFMRNGLVADDPLMLSGTSSREVNMMIDVAPELRGRERAAWGTLENIEEDSEHLAPRLPFRQCCPSCFEARLQNLGLRKKDEHDVSVTERALEGGARNLPVHAKRNLEIHAPPSSEEQITLIRAEIEDQVENNDDWTGAATD</sequence>
<organism evidence="3">
    <name type="scientific">Haemonchus placei</name>
    <name type="common">Barber's pole worm</name>
    <dbReference type="NCBI Taxonomy" id="6290"/>
    <lineage>
        <taxon>Eukaryota</taxon>
        <taxon>Metazoa</taxon>
        <taxon>Ecdysozoa</taxon>
        <taxon>Nematoda</taxon>
        <taxon>Chromadorea</taxon>
        <taxon>Rhabditida</taxon>
        <taxon>Rhabditina</taxon>
        <taxon>Rhabditomorpha</taxon>
        <taxon>Strongyloidea</taxon>
        <taxon>Trichostrongylidae</taxon>
        <taxon>Haemonchus</taxon>
    </lineage>
</organism>
<dbReference type="AlphaFoldDB" id="A0A0N4WZC1"/>
<dbReference type="OrthoDB" id="10458136at2759"/>
<protein>
    <submittedName>
        <fullName evidence="3">Reverse transcriptase domain-containing protein</fullName>
    </submittedName>
</protein>
<dbReference type="EMBL" id="UZAF01019868">
    <property type="protein sequence ID" value="VDO64312.1"/>
    <property type="molecule type" value="Genomic_DNA"/>
</dbReference>
<accession>A0A0N4WZC1</accession>
<dbReference type="Proteomes" id="UP000268014">
    <property type="component" value="Unassembled WGS sequence"/>
</dbReference>
<evidence type="ECO:0000313" key="1">
    <source>
        <dbReference type="EMBL" id="VDO64312.1"/>
    </source>
</evidence>
<evidence type="ECO:0000313" key="3">
    <source>
        <dbReference type="WBParaSite" id="HPLM_0001728101-mRNA-1"/>
    </source>
</evidence>
<keyword evidence="2" id="KW-1185">Reference proteome</keyword>
<gene>
    <name evidence="1" type="ORF">HPLM_LOCUS17273</name>
</gene>
<evidence type="ECO:0000313" key="2">
    <source>
        <dbReference type="Proteomes" id="UP000268014"/>
    </source>
</evidence>
<proteinExistence type="predicted"/>
<dbReference type="OMA" id="REVNMMI"/>